<dbReference type="Gene3D" id="3.40.50.2000">
    <property type="entry name" value="Glycogen Phosphorylase B"/>
    <property type="match status" value="2"/>
</dbReference>
<reference evidence="4" key="1">
    <citation type="submission" date="2020-05" db="EMBL/GenBank/DDBJ databases">
        <authorList>
            <person name="Zhu T."/>
            <person name="Keshari N."/>
            <person name="Lu X."/>
        </authorList>
    </citation>
    <scope>NUCLEOTIDE SEQUENCE</scope>
    <source>
        <strain evidence="4">NK1-12</strain>
    </source>
</reference>
<evidence type="ECO:0000313" key="4">
    <source>
        <dbReference type="EMBL" id="WNZ26655.1"/>
    </source>
</evidence>
<dbReference type="GO" id="GO:0016757">
    <property type="term" value="F:glycosyltransferase activity"/>
    <property type="evidence" value="ECO:0007669"/>
    <property type="project" value="InterPro"/>
</dbReference>
<accession>A0AA97AIG9</accession>
<protein>
    <submittedName>
        <fullName evidence="4">Glycosyltransferase family 4 protein</fullName>
    </submittedName>
</protein>
<gene>
    <name evidence="4" type="ORF">HJG54_17085</name>
</gene>
<dbReference type="GO" id="GO:0009103">
    <property type="term" value="P:lipopolysaccharide biosynthetic process"/>
    <property type="evidence" value="ECO:0007669"/>
    <property type="project" value="TreeGrafter"/>
</dbReference>
<name>A0AA97AIG9_9CYAN</name>
<evidence type="ECO:0000259" key="2">
    <source>
        <dbReference type="Pfam" id="PF00534"/>
    </source>
</evidence>
<dbReference type="PANTHER" id="PTHR46401:SF2">
    <property type="entry name" value="GLYCOSYLTRANSFERASE WBBK-RELATED"/>
    <property type="match status" value="1"/>
</dbReference>
<dbReference type="PANTHER" id="PTHR46401">
    <property type="entry name" value="GLYCOSYLTRANSFERASE WBBK-RELATED"/>
    <property type="match status" value="1"/>
</dbReference>
<dbReference type="InterPro" id="IPR028098">
    <property type="entry name" value="Glyco_trans_4-like_N"/>
</dbReference>
<dbReference type="InterPro" id="IPR001296">
    <property type="entry name" value="Glyco_trans_1"/>
</dbReference>
<evidence type="ECO:0000259" key="3">
    <source>
        <dbReference type="Pfam" id="PF13439"/>
    </source>
</evidence>
<organism evidence="4">
    <name type="scientific">Leptolyngbya sp. NK1-12</name>
    <dbReference type="NCBI Taxonomy" id="2547451"/>
    <lineage>
        <taxon>Bacteria</taxon>
        <taxon>Bacillati</taxon>
        <taxon>Cyanobacteriota</taxon>
        <taxon>Cyanophyceae</taxon>
        <taxon>Leptolyngbyales</taxon>
        <taxon>Leptolyngbyaceae</taxon>
        <taxon>Leptolyngbya group</taxon>
        <taxon>Leptolyngbya</taxon>
    </lineage>
</organism>
<feature type="domain" description="Glycosyl transferase family 1" evidence="2">
    <location>
        <begin position="212"/>
        <end position="368"/>
    </location>
</feature>
<dbReference type="SUPFAM" id="SSF53756">
    <property type="entry name" value="UDP-Glycosyltransferase/glycogen phosphorylase"/>
    <property type="match status" value="1"/>
</dbReference>
<dbReference type="Pfam" id="PF13439">
    <property type="entry name" value="Glyco_transf_4"/>
    <property type="match status" value="1"/>
</dbReference>
<dbReference type="EMBL" id="CP053586">
    <property type="protein sequence ID" value="WNZ26655.1"/>
    <property type="molecule type" value="Genomic_DNA"/>
</dbReference>
<dbReference type="FunFam" id="3.40.50.2000:FF:000119">
    <property type="entry name" value="Glycosyl transferase group 1"/>
    <property type="match status" value="1"/>
</dbReference>
<sequence length="393" mass="43369">MGSSQPLVVNLAFVGQKPTGLATYAINLIPHLQETALTLLASASFLPRLQQLTPPISPRSARLTSRISPTSSLTYYEVPANLTYEQGKLGHFRRMAWTQFAVPPICRKLQAGLLFSPVPEIPLGLRCPAVVMVHDVIPLRFPRFTSPLTHYFRYYVPLVLQQARHILCNSQATAQDLIDFYGVPVSKITPIPLAHDSAHFRPVGAGEPNPEPDPERPYFFYVGRHDPYKNLHRLINAFAALPQGQDHELWIAGSADPRFTPSLQTRARELGLAERVRFLDYVAYDQLPVLLSRALAMVYPSLWEGFGFPVLEAMACGAPVITSNLSSLPEVVGDAAMLVDPYSEAALTTAMHQVASDPQTRTQLQTAGLARASQFSWTKTGQATSTVLRQFLG</sequence>
<feature type="domain" description="Glycosyltransferase subfamily 4-like N-terminal" evidence="3">
    <location>
        <begin position="91"/>
        <end position="195"/>
    </location>
</feature>
<dbReference type="Pfam" id="PF00534">
    <property type="entry name" value="Glycos_transf_1"/>
    <property type="match status" value="1"/>
</dbReference>
<dbReference type="CDD" id="cd03809">
    <property type="entry name" value="GT4_MtfB-like"/>
    <property type="match status" value="1"/>
</dbReference>
<dbReference type="AlphaFoldDB" id="A0AA97AIG9"/>
<proteinExistence type="predicted"/>
<keyword evidence="1" id="KW-0808">Transferase</keyword>
<evidence type="ECO:0000256" key="1">
    <source>
        <dbReference type="ARBA" id="ARBA00022679"/>
    </source>
</evidence>